<organism evidence="1 2">
    <name type="scientific">Dictyocaulus viviparus</name>
    <name type="common">Bovine lungworm</name>
    <dbReference type="NCBI Taxonomy" id="29172"/>
    <lineage>
        <taxon>Eukaryota</taxon>
        <taxon>Metazoa</taxon>
        <taxon>Ecdysozoa</taxon>
        <taxon>Nematoda</taxon>
        <taxon>Chromadorea</taxon>
        <taxon>Rhabditida</taxon>
        <taxon>Rhabditina</taxon>
        <taxon>Rhabditomorpha</taxon>
        <taxon>Strongyloidea</taxon>
        <taxon>Metastrongylidae</taxon>
        <taxon>Dictyocaulus</taxon>
    </lineage>
</organism>
<reference evidence="2" key="2">
    <citation type="journal article" date="2016" name="Sci. Rep.">
        <title>Dictyocaulus viviparus genome, variome and transcriptome elucidate lungworm biology and support future intervention.</title>
        <authorList>
            <person name="McNulty S.N."/>
            <person name="Strube C."/>
            <person name="Rosa B.A."/>
            <person name="Martin J.C."/>
            <person name="Tyagi R."/>
            <person name="Choi Y.J."/>
            <person name="Wang Q."/>
            <person name="Hallsworth Pepin K."/>
            <person name="Zhang X."/>
            <person name="Ozersky P."/>
            <person name="Wilson R.K."/>
            <person name="Sternberg P.W."/>
            <person name="Gasser R.B."/>
            <person name="Mitreva M."/>
        </authorList>
    </citation>
    <scope>NUCLEOTIDE SEQUENCE [LARGE SCALE GENOMIC DNA]</scope>
    <source>
        <strain evidence="2">HannoverDv2000</strain>
    </source>
</reference>
<reference evidence="1 2" key="1">
    <citation type="submission" date="2013-11" db="EMBL/GenBank/DDBJ databases">
        <title>Draft genome of the bovine lungworm Dictyocaulus viviparus.</title>
        <authorList>
            <person name="Mitreva M."/>
        </authorList>
    </citation>
    <scope>NUCLEOTIDE SEQUENCE [LARGE SCALE GENOMIC DNA]</scope>
    <source>
        <strain evidence="1 2">HannoverDv2000</strain>
    </source>
</reference>
<dbReference type="Proteomes" id="UP000053766">
    <property type="component" value="Unassembled WGS sequence"/>
</dbReference>
<protein>
    <submittedName>
        <fullName evidence="1">Uncharacterized protein</fullName>
    </submittedName>
</protein>
<dbReference type="AlphaFoldDB" id="A0A0D8Y5B7"/>
<name>A0A0D8Y5B7_DICVI</name>
<evidence type="ECO:0000313" key="1">
    <source>
        <dbReference type="EMBL" id="KJH51930.1"/>
    </source>
</evidence>
<dbReference type="EMBL" id="KN716174">
    <property type="protein sequence ID" value="KJH51930.1"/>
    <property type="molecule type" value="Genomic_DNA"/>
</dbReference>
<gene>
    <name evidence="1" type="ORF">DICVIV_01911</name>
</gene>
<proteinExistence type="predicted"/>
<accession>A0A0D8Y5B7</accession>
<dbReference type="OrthoDB" id="1427555at2759"/>
<sequence length="127" mass="14797">MKIHTHDHVTCFNDTHLGIAFLKRGDTVPESQLHSSLLDFSESSNFHGLEISNKWFLISRDVGIPLYEGMTMYYHGQYDKTVESIFPIRHEIYRIGGSNAQLYKKYRCAVFELMKPFTYTMNNAEQP</sequence>
<keyword evidence="2" id="KW-1185">Reference proteome</keyword>
<evidence type="ECO:0000313" key="2">
    <source>
        <dbReference type="Proteomes" id="UP000053766"/>
    </source>
</evidence>